<dbReference type="Proteomes" id="UP000726170">
    <property type="component" value="Unassembled WGS sequence"/>
</dbReference>
<comment type="caution">
    <text evidence="2">The sequence shown here is derived from an EMBL/GenBank/DDBJ whole genome shotgun (WGS) entry which is preliminary data.</text>
</comment>
<feature type="transmembrane region" description="Helical" evidence="1">
    <location>
        <begin position="6"/>
        <end position="36"/>
    </location>
</feature>
<protein>
    <recommendedName>
        <fullName evidence="4">DUF4834 domain-containing protein</fullName>
    </recommendedName>
</protein>
<sequence length="83" mass="9827">MDFIKILLIIGVIVIAFQFFIWMLPIIVAIWGAIYLKKRIDMWKIKNKGNRVNEGNQGAYYHHINTTDELEDKKVVDVEYEEL</sequence>
<name>A0ABS6EIB9_9CLOT</name>
<evidence type="ECO:0000256" key="1">
    <source>
        <dbReference type="SAM" id="Phobius"/>
    </source>
</evidence>
<dbReference type="RefSeq" id="WP_216439239.1">
    <property type="nucleotide sequence ID" value="NZ_JAHLQF010000002.1"/>
</dbReference>
<dbReference type="EMBL" id="JAHLQF010000002">
    <property type="protein sequence ID" value="MBU5484783.1"/>
    <property type="molecule type" value="Genomic_DNA"/>
</dbReference>
<evidence type="ECO:0000313" key="2">
    <source>
        <dbReference type="EMBL" id="MBU5484783.1"/>
    </source>
</evidence>
<keyword evidence="1" id="KW-1133">Transmembrane helix</keyword>
<organism evidence="2 3">
    <name type="scientific">Clostridium mobile</name>
    <dbReference type="NCBI Taxonomy" id="2841512"/>
    <lineage>
        <taxon>Bacteria</taxon>
        <taxon>Bacillati</taxon>
        <taxon>Bacillota</taxon>
        <taxon>Clostridia</taxon>
        <taxon>Eubacteriales</taxon>
        <taxon>Clostridiaceae</taxon>
        <taxon>Clostridium</taxon>
    </lineage>
</organism>
<proteinExistence type="predicted"/>
<keyword evidence="1" id="KW-0472">Membrane</keyword>
<reference evidence="2 3" key="1">
    <citation type="submission" date="2021-06" db="EMBL/GenBank/DDBJ databases">
        <authorList>
            <person name="Sun Q."/>
            <person name="Li D."/>
        </authorList>
    </citation>
    <scope>NUCLEOTIDE SEQUENCE [LARGE SCALE GENOMIC DNA]</scope>
    <source>
        <strain evidence="2 3">MSJ-11</strain>
    </source>
</reference>
<gene>
    <name evidence="2" type="ORF">KQI86_10595</name>
</gene>
<keyword evidence="3" id="KW-1185">Reference proteome</keyword>
<evidence type="ECO:0000313" key="3">
    <source>
        <dbReference type="Proteomes" id="UP000726170"/>
    </source>
</evidence>
<keyword evidence="1" id="KW-0812">Transmembrane</keyword>
<accession>A0ABS6EIB9</accession>
<evidence type="ECO:0008006" key="4">
    <source>
        <dbReference type="Google" id="ProtNLM"/>
    </source>
</evidence>